<evidence type="ECO:0000313" key="1">
    <source>
        <dbReference type="EMBL" id="MBK0395656.1"/>
    </source>
</evidence>
<accession>A0ABS1BQW0</accession>
<dbReference type="EMBL" id="JAEHNZ010000001">
    <property type="protein sequence ID" value="MBK0395656.1"/>
    <property type="molecule type" value="Genomic_DNA"/>
</dbReference>
<dbReference type="Proteomes" id="UP000614058">
    <property type="component" value="Unassembled WGS sequence"/>
</dbReference>
<reference evidence="1 2" key="1">
    <citation type="journal article" date="2021" name="Pathogens">
        <title>Isolation and Characterization of Kingella bonacorsii sp. nov., A Novel Kingella Species Detected in a Stable Periodontitis Subject.</title>
        <authorList>
            <person name="Antezack A."/>
            <person name="Boxberger M."/>
            <person name="Rolland C."/>
            <person name="Monnet-Corti V."/>
            <person name="La Scola B."/>
        </authorList>
    </citation>
    <scope>NUCLEOTIDE SEQUENCE [LARGE SCALE GENOMIC DNA]</scope>
    <source>
        <strain evidence="1 2">Marseille-Q4569</strain>
    </source>
</reference>
<dbReference type="RefSeq" id="WP_200521708.1">
    <property type="nucleotide sequence ID" value="NZ_JAEHNZ010000001.1"/>
</dbReference>
<organism evidence="1 2">
    <name type="scientific">Kingella bonacorsii</name>
    <dbReference type="NCBI Taxonomy" id="2796361"/>
    <lineage>
        <taxon>Bacteria</taxon>
        <taxon>Pseudomonadati</taxon>
        <taxon>Pseudomonadota</taxon>
        <taxon>Betaproteobacteria</taxon>
        <taxon>Neisseriales</taxon>
        <taxon>Neisseriaceae</taxon>
        <taxon>Kingella</taxon>
    </lineage>
</organism>
<comment type="caution">
    <text evidence="1">The sequence shown here is derived from an EMBL/GenBank/DDBJ whole genome shotgun (WGS) entry which is preliminary data.</text>
</comment>
<sequence>MKSYTEKEMNNALDELHRRTAGLEGHELRSALTQFINEQPVYSEGKITVLWSGVWNQAEYIAGHSSEFKDIRMLNKTLANDILSSDAFNALVAKSFGVSFEEFNDINLDRNSPLGKLKTDYLFDGKKGLWAQISRRFALRNNWRGADYGQKPAGRFCFSSYGN</sequence>
<keyword evidence="2" id="KW-1185">Reference proteome</keyword>
<evidence type="ECO:0000313" key="2">
    <source>
        <dbReference type="Proteomes" id="UP000614058"/>
    </source>
</evidence>
<gene>
    <name evidence="1" type="ORF">JDW22_03410</name>
</gene>
<name>A0ABS1BQW0_9NEIS</name>
<proteinExistence type="predicted"/>
<protein>
    <submittedName>
        <fullName evidence="1">Uncharacterized protein</fullName>
    </submittedName>
</protein>